<feature type="compositionally biased region" description="Basic and acidic residues" evidence="1">
    <location>
        <begin position="121"/>
        <end position="132"/>
    </location>
</feature>
<dbReference type="EMBL" id="JAKNSF020000038">
    <property type="protein sequence ID" value="KAK7727331.1"/>
    <property type="molecule type" value="Genomic_DNA"/>
</dbReference>
<evidence type="ECO:0000256" key="1">
    <source>
        <dbReference type="SAM" id="MobiDB-lite"/>
    </source>
</evidence>
<protein>
    <submittedName>
        <fullName evidence="2">Uncharacterized protein</fullName>
    </submittedName>
</protein>
<proteinExistence type="predicted"/>
<comment type="caution">
    <text evidence="2">The sequence shown here is derived from an EMBL/GenBank/DDBJ whole genome shotgun (WGS) entry which is preliminary data.</text>
</comment>
<name>A0ABR1P6C3_DIAER</name>
<evidence type="ECO:0000313" key="3">
    <source>
        <dbReference type="Proteomes" id="UP001430848"/>
    </source>
</evidence>
<organism evidence="2 3">
    <name type="scientific">Diaporthe eres</name>
    <name type="common">Phomopsis oblonga</name>
    <dbReference type="NCBI Taxonomy" id="83184"/>
    <lineage>
        <taxon>Eukaryota</taxon>
        <taxon>Fungi</taxon>
        <taxon>Dikarya</taxon>
        <taxon>Ascomycota</taxon>
        <taxon>Pezizomycotina</taxon>
        <taxon>Sordariomycetes</taxon>
        <taxon>Sordariomycetidae</taxon>
        <taxon>Diaporthales</taxon>
        <taxon>Diaporthaceae</taxon>
        <taxon>Diaporthe</taxon>
        <taxon>Diaporthe eres species complex</taxon>
    </lineage>
</organism>
<accession>A0ABR1P6C3</accession>
<sequence>MKTAAASNSLAQVTARYEKTVSGPLAQLEQARCDPRHGHGGVLQGQDSSTARFLQVWEMTPAIAAETVAVIAATSMACLGDAGSRSASVVSAAVAVSVAITMNRLRLGLPASPPDMQPGRDTAKELLDEKSPFEAYPHSPERMGRAT</sequence>
<evidence type="ECO:0000313" key="2">
    <source>
        <dbReference type="EMBL" id="KAK7727331.1"/>
    </source>
</evidence>
<reference evidence="2 3" key="1">
    <citation type="submission" date="2024-02" db="EMBL/GenBank/DDBJ databases">
        <title>De novo assembly and annotation of 12 fungi associated with fruit tree decline syndrome in Ontario, Canada.</title>
        <authorList>
            <person name="Sulman M."/>
            <person name="Ellouze W."/>
            <person name="Ilyukhin E."/>
        </authorList>
    </citation>
    <scope>NUCLEOTIDE SEQUENCE [LARGE SCALE GENOMIC DNA]</scope>
    <source>
        <strain evidence="2 3">M169</strain>
    </source>
</reference>
<dbReference type="Proteomes" id="UP001430848">
    <property type="component" value="Unassembled WGS sequence"/>
</dbReference>
<gene>
    <name evidence="2" type="ORF">SLS63_007151</name>
</gene>
<feature type="region of interest" description="Disordered" evidence="1">
    <location>
        <begin position="108"/>
        <end position="147"/>
    </location>
</feature>
<keyword evidence="3" id="KW-1185">Reference proteome</keyword>